<reference evidence="2" key="1">
    <citation type="submission" date="2019-12" db="EMBL/GenBank/DDBJ databases">
        <title>Genome sequencing and annotation of Brassica cretica.</title>
        <authorList>
            <person name="Studholme D.J."/>
            <person name="Sarris P.F."/>
        </authorList>
    </citation>
    <scope>NUCLEOTIDE SEQUENCE</scope>
    <source>
        <strain evidence="2">PFS-102/07</strain>
        <tissue evidence="2">Leaf</tissue>
    </source>
</reference>
<proteinExistence type="predicted"/>
<accession>A0A8S9ISA1</accession>
<sequence length="77" mass="8127">MSSSSSLVSLKNVHNLWILPVGTLSSSIGSSPSSEGVLTGSGGYSEGRQKGWADVGVLPRTPRELESSRHCKTRLTL</sequence>
<dbReference type="AlphaFoldDB" id="A0A8S9ISA1"/>
<comment type="caution">
    <text evidence="2">The sequence shown here is derived from an EMBL/GenBank/DDBJ whole genome shotgun (WGS) entry which is preliminary data.</text>
</comment>
<dbReference type="EMBL" id="QGKY02001015">
    <property type="protein sequence ID" value="KAF2571657.1"/>
    <property type="molecule type" value="Genomic_DNA"/>
</dbReference>
<evidence type="ECO:0000313" key="2">
    <source>
        <dbReference type="EMBL" id="KAF2571657.1"/>
    </source>
</evidence>
<protein>
    <submittedName>
        <fullName evidence="2">Uncharacterized protein</fullName>
    </submittedName>
</protein>
<organism evidence="2">
    <name type="scientific">Brassica cretica</name>
    <name type="common">Mustard</name>
    <dbReference type="NCBI Taxonomy" id="69181"/>
    <lineage>
        <taxon>Eukaryota</taxon>
        <taxon>Viridiplantae</taxon>
        <taxon>Streptophyta</taxon>
        <taxon>Embryophyta</taxon>
        <taxon>Tracheophyta</taxon>
        <taxon>Spermatophyta</taxon>
        <taxon>Magnoliopsida</taxon>
        <taxon>eudicotyledons</taxon>
        <taxon>Gunneridae</taxon>
        <taxon>Pentapetalae</taxon>
        <taxon>rosids</taxon>
        <taxon>malvids</taxon>
        <taxon>Brassicales</taxon>
        <taxon>Brassicaceae</taxon>
        <taxon>Brassiceae</taxon>
        <taxon>Brassica</taxon>
    </lineage>
</organism>
<gene>
    <name evidence="2" type="ORF">F2Q70_00003135</name>
</gene>
<feature type="region of interest" description="Disordered" evidence="1">
    <location>
        <begin position="26"/>
        <end position="45"/>
    </location>
</feature>
<name>A0A8S9ISA1_BRACR</name>
<evidence type="ECO:0000256" key="1">
    <source>
        <dbReference type="SAM" id="MobiDB-lite"/>
    </source>
</evidence>